<organism evidence="1">
    <name type="scientific">Aphanomyces astaci</name>
    <name type="common">Crayfish plague agent</name>
    <dbReference type="NCBI Taxonomy" id="112090"/>
    <lineage>
        <taxon>Eukaryota</taxon>
        <taxon>Sar</taxon>
        <taxon>Stramenopiles</taxon>
        <taxon>Oomycota</taxon>
        <taxon>Saprolegniomycetes</taxon>
        <taxon>Saprolegniales</taxon>
        <taxon>Verrucalvaceae</taxon>
        <taxon>Aphanomyces</taxon>
    </lineage>
</organism>
<evidence type="ECO:0000313" key="1">
    <source>
        <dbReference type="EMBL" id="ETV63962.1"/>
    </source>
</evidence>
<dbReference type="RefSeq" id="XP_009846551.1">
    <property type="nucleotide sequence ID" value="XM_009848249.1"/>
</dbReference>
<dbReference type="AlphaFoldDB" id="W4F931"/>
<dbReference type="VEuPathDB" id="FungiDB:H257_19100"/>
<proteinExistence type="predicted"/>
<accession>W4F931</accession>
<protein>
    <submittedName>
        <fullName evidence="1">Uncharacterized protein</fullName>
    </submittedName>
</protein>
<sequence>MHTIPVVERRSGLDAQLASLYPEILTSDPVKVMPVFMALGTKQVWHSGIVEMPRQALPVYLLVYLGLVLIVP</sequence>
<name>W4F931_APHAT</name>
<gene>
    <name evidence="1" type="ORF">H257_19100</name>
</gene>
<reference evidence="1" key="1">
    <citation type="submission" date="2013-12" db="EMBL/GenBank/DDBJ databases">
        <title>The Genome Sequence of Aphanomyces astaci APO3.</title>
        <authorList>
            <consortium name="The Broad Institute Genomics Platform"/>
            <person name="Russ C."/>
            <person name="Tyler B."/>
            <person name="van West P."/>
            <person name="Dieguez-Uribeondo J."/>
            <person name="Young S.K."/>
            <person name="Zeng Q."/>
            <person name="Gargeya S."/>
            <person name="Fitzgerald M."/>
            <person name="Abouelleil A."/>
            <person name="Alvarado L."/>
            <person name="Chapman S.B."/>
            <person name="Gainer-Dewar J."/>
            <person name="Goldberg J."/>
            <person name="Griggs A."/>
            <person name="Gujja S."/>
            <person name="Hansen M."/>
            <person name="Howarth C."/>
            <person name="Imamovic A."/>
            <person name="Ireland A."/>
            <person name="Larimer J."/>
            <person name="McCowan C."/>
            <person name="Murphy C."/>
            <person name="Pearson M."/>
            <person name="Poon T.W."/>
            <person name="Priest M."/>
            <person name="Roberts A."/>
            <person name="Saif S."/>
            <person name="Shea T."/>
            <person name="Sykes S."/>
            <person name="Wortman J."/>
            <person name="Nusbaum C."/>
            <person name="Birren B."/>
        </authorList>
    </citation>
    <scope>NUCLEOTIDE SEQUENCE [LARGE SCALE GENOMIC DNA]</scope>
    <source>
        <strain evidence="1">APO3</strain>
    </source>
</reference>
<dbReference type="EMBL" id="KI913465">
    <property type="protein sequence ID" value="ETV63962.1"/>
    <property type="molecule type" value="Genomic_DNA"/>
</dbReference>
<dbReference type="GeneID" id="20821096"/>